<dbReference type="InterPro" id="IPR001845">
    <property type="entry name" value="HTH_ArsR_DNA-bd_dom"/>
</dbReference>
<dbReference type="SMART" id="SM00418">
    <property type="entry name" value="HTH_ARSR"/>
    <property type="match status" value="1"/>
</dbReference>
<dbReference type="RefSeq" id="WP_028106313.1">
    <property type="nucleotide sequence ID" value="NZ_LVVL01000001.1"/>
</dbReference>
<evidence type="ECO:0000313" key="5">
    <source>
        <dbReference type="EMBL" id="OAN15477.1"/>
    </source>
</evidence>
<dbReference type="PROSITE" id="PS50987">
    <property type="entry name" value="HTH_ARSR_2"/>
    <property type="match status" value="1"/>
</dbReference>
<dbReference type="PRINTS" id="PR00778">
    <property type="entry name" value="HTHARSR"/>
</dbReference>
<evidence type="ECO:0000259" key="4">
    <source>
        <dbReference type="PROSITE" id="PS50987"/>
    </source>
</evidence>
<dbReference type="Pfam" id="PF01022">
    <property type="entry name" value="HTH_5"/>
    <property type="match status" value="1"/>
</dbReference>
<gene>
    <name evidence="5" type="ORF">A3783_05960</name>
</gene>
<keyword evidence="6" id="KW-1185">Reference proteome</keyword>
<protein>
    <submittedName>
        <fullName evidence="5">Transcriptional regulator</fullName>
    </submittedName>
</protein>
<dbReference type="CDD" id="cd00090">
    <property type="entry name" value="HTH_ARSR"/>
    <property type="match status" value="1"/>
</dbReference>
<feature type="domain" description="HTH arsR-type" evidence="4">
    <location>
        <begin position="1"/>
        <end position="91"/>
    </location>
</feature>
<dbReference type="PANTHER" id="PTHR33154:SF33">
    <property type="entry name" value="TRANSCRIPTIONAL REPRESSOR SDPR"/>
    <property type="match status" value="1"/>
</dbReference>
<proteinExistence type="predicted"/>
<dbReference type="PANTHER" id="PTHR33154">
    <property type="entry name" value="TRANSCRIPTIONAL REGULATOR, ARSR FAMILY"/>
    <property type="match status" value="1"/>
</dbReference>
<evidence type="ECO:0000313" key="6">
    <source>
        <dbReference type="Proteomes" id="UP000078447"/>
    </source>
</evidence>
<organism evidence="5 6">
    <name type="scientific">Exiguobacterium undae</name>
    <dbReference type="NCBI Taxonomy" id="169177"/>
    <lineage>
        <taxon>Bacteria</taxon>
        <taxon>Bacillati</taxon>
        <taxon>Bacillota</taxon>
        <taxon>Bacilli</taxon>
        <taxon>Bacillales</taxon>
        <taxon>Bacillales Family XII. Incertae Sedis</taxon>
        <taxon>Exiguobacterium</taxon>
    </lineage>
</organism>
<reference evidence="5 6" key="1">
    <citation type="submission" date="2016-03" db="EMBL/GenBank/DDBJ databases">
        <authorList>
            <person name="Cho S.-Y."/>
            <person name="Lim S."/>
            <person name="Kim H."/>
            <person name="Soh E.H."/>
            <person name="Moon J.S."/>
        </authorList>
    </citation>
    <scope>NUCLEOTIDE SEQUENCE [LARGE SCALE GENOMIC DNA]</scope>
    <source>
        <strain evidence="5 6">KCTC 3810</strain>
    </source>
</reference>
<name>A0ABX2VB65_9BACL</name>
<dbReference type="Proteomes" id="UP000078447">
    <property type="component" value="Unassembled WGS sequence"/>
</dbReference>
<keyword evidence="2" id="KW-0238">DNA-binding</keyword>
<dbReference type="InterPro" id="IPR036390">
    <property type="entry name" value="WH_DNA-bd_sf"/>
</dbReference>
<sequence>MSDGLARTLFALSDANRLKIVELLKTGPLPVGEIAVQLQLNQPQTSKHLKVLLEADIVRMEPVANRRIYHLRTEVFQGITAWSQSFEQQMVSRMVRLEAYLEQQQKSVDSEGVNKDGG</sequence>
<dbReference type="SUPFAM" id="SSF46785">
    <property type="entry name" value="Winged helix' DNA-binding domain"/>
    <property type="match status" value="1"/>
</dbReference>
<dbReference type="NCBIfam" id="NF033788">
    <property type="entry name" value="HTH_metalloreg"/>
    <property type="match status" value="1"/>
</dbReference>
<keyword evidence="3" id="KW-0804">Transcription</keyword>
<accession>A0ABX2VB65</accession>
<dbReference type="InterPro" id="IPR011991">
    <property type="entry name" value="ArsR-like_HTH"/>
</dbReference>
<evidence type="ECO:0000256" key="2">
    <source>
        <dbReference type="ARBA" id="ARBA00023125"/>
    </source>
</evidence>
<dbReference type="EMBL" id="LVVL01000001">
    <property type="protein sequence ID" value="OAN15477.1"/>
    <property type="molecule type" value="Genomic_DNA"/>
</dbReference>
<comment type="caution">
    <text evidence="5">The sequence shown here is derived from an EMBL/GenBank/DDBJ whole genome shotgun (WGS) entry which is preliminary data.</text>
</comment>
<evidence type="ECO:0000256" key="3">
    <source>
        <dbReference type="ARBA" id="ARBA00023163"/>
    </source>
</evidence>
<keyword evidence="1" id="KW-0805">Transcription regulation</keyword>
<dbReference type="InterPro" id="IPR036388">
    <property type="entry name" value="WH-like_DNA-bd_sf"/>
</dbReference>
<evidence type="ECO:0000256" key="1">
    <source>
        <dbReference type="ARBA" id="ARBA00023015"/>
    </source>
</evidence>
<dbReference type="Gene3D" id="1.10.10.10">
    <property type="entry name" value="Winged helix-like DNA-binding domain superfamily/Winged helix DNA-binding domain"/>
    <property type="match status" value="1"/>
</dbReference>
<dbReference type="InterPro" id="IPR051081">
    <property type="entry name" value="HTH_MetalResp_TranReg"/>
</dbReference>